<dbReference type="InterPro" id="IPR032821">
    <property type="entry name" value="PKS_assoc"/>
</dbReference>
<keyword evidence="1" id="KW-0596">Phosphopantetheine</keyword>
<dbReference type="SMART" id="SM00823">
    <property type="entry name" value="PKS_PP"/>
    <property type="match status" value="1"/>
</dbReference>
<dbReference type="InterPro" id="IPR016039">
    <property type="entry name" value="Thiolase-like"/>
</dbReference>
<evidence type="ECO:0000256" key="2">
    <source>
        <dbReference type="ARBA" id="ARBA00022553"/>
    </source>
</evidence>
<dbReference type="SUPFAM" id="SSF53901">
    <property type="entry name" value="Thiolase-like"/>
    <property type="match status" value="1"/>
</dbReference>
<dbReference type="Pfam" id="PF00698">
    <property type="entry name" value="Acyl_transf_1"/>
    <property type="match status" value="1"/>
</dbReference>
<dbReference type="Proteomes" id="UP000523545">
    <property type="component" value="Unassembled WGS sequence"/>
</dbReference>
<evidence type="ECO:0000259" key="4">
    <source>
        <dbReference type="PROSITE" id="PS50075"/>
    </source>
</evidence>
<gene>
    <name evidence="6" type="ORF">HNR22_000086</name>
</gene>
<protein>
    <submittedName>
        <fullName evidence="6">Acyl transferase domain-containing protein/aryl carrier-like protein</fullName>
    </submittedName>
</protein>
<dbReference type="GO" id="GO:0071770">
    <property type="term" value="P:DIM/DIP cell wall layer assembly"/>
    <property type="evidence" value="ECO:0007669"/>
    <property type="project" value="TreeGrafter"/>
</dbReference>
<dbReference type="InterPro" id="IPR014031">
    <property type="entry name" value="Ketoacyl_synth_C"/>
</dbReference>
<dbReference type="Gene3D" id="3.40.47.10">
    <property type="match status" value="1"/>
</dbReference>
<dbReference type="InterPro" id="IPR020806">
    <property type="entry name" value="PKS_PP-bd"/>
</dbReference>
<keyword evidence="2" id="KW-0597">Phosphoprotein</keyword>
<evidence type="ECO:0000259" key="5">
    <source>
        <dbReference type="PROSITE" id="PS52004"/>
    </source>
</evidence>
<dbReference type="InterPro" id="IPR036736">
    <property type="entry name" value="ACP-like_sf"/>
</dbReference>
<dbReference type="InterPro" id="IPR006162">
    <property type="entry name" value="Ppantetheine_attach_site"/>
</dbReference>
<dbReference type="Gene3D" id="3.30.70.3290">
    <property type="match status" value="1"/>
</dbReference>
<dbReference type="SMART" id="SM00827">
    <property type="entry name" value="PKS_AT"/>
    <property type="match status" value="1"/>
</dbReference>
<dbReference type="PROSITE" id="PS50075">
    <property type="entry name" value="CARRIER"/>
    <property type="match status" value="1"/>
</dbReference>
<dbReference type="InterPro" id="IPR014030">
    <property type="entry name" value="Ketoacyl_synth_N"/>
</dbReference>
<dbReference type="InterPro" id="IPR014043">
    <property type="entry name" value="Acyl_transferase_dom"/>
</dbReference>
<feature type="domain" description="Ketosynthase family 3 (KS3)" evidence="5">
    <location>
        <begin position="6"/>
        <end position="429"/>
    </location>
</feature>
<dbReference type="InterPro" id="IPR016036">
    <property type="entry name" value="Malonyl_transacylase_ACP-bd"/>
</dbReference>
<dbReference type="PROSITE" id="PS00012">
    <property type="entry name" value="PHOSPHOPANTETHEINE"/>
    <property type="match status" value="1"/>
</dbReference>
<dbReference type="SUPFAM" id="SSF47336">
    <property type="entry name" value="ACP-like"/>
    <property type="match status" value="1"/>
</dbReference>
<dbReference type="Pfam" id="PF00109">
    <property type="entry name" value="ketoacyl-synt"/>
    <property type="match status" value="1"/>
</dbReference>
<evidence type="ECO:0000256" key="3">
    <source>
        <dbReference type="ARBA" id="ARBA00022679"/>
    </source>
</evidence>
<dbReference type="SUPFAM" id="SSF55048">
    <property type="entry name" value="Probable ACP-binding domain of malonyl-CoA ACP transacylase"/>
    <property type="match status" value="1"/>
</dbReference>
<sequence>MARDRSLDIAVSGMAGRFPGSPELTQWWDALTAGRVLTRRYQRQELVGEGVPSDLLDDPDYVAVHGHLADADRFDHVLFRMSPREAEMLDPQHRLMLECAWSALEDAGANPLDTGLTTGVFASASSSDYLRRMVAGGQLTPLTLEDALHGTEPDFLASLLSYRLNLNGPALAVQTACSSSLVAVHLAVQALLNGDCDQALVVAAGMAFPQAGHLHVPGGIHSPTGHCRPFDASADGIVAGSGVACVVLRRLADALDDGPAPHGVILGTAINNDGSAKAGYYAPSVEGQQAVIRAALRAADVGGESIGYLESHGTGTRIGDPIEWAAASAALRASGARPGQVAVGALKANTGHLDNAAGVAGLIKAIMVVREGVIPPVAGHTTLNPLLERDGSPLYVPEQVRSWPGTEPRRAGVSSFGVGGTNAHVVVEQPPVDSTAPRGTRPGRHLVVLSAADDAALDRAATRLAAHLRAHDVLPQDVVRTLATGRAHLAERLAVVGTDTDELAERLASRGTTARGRVPATGPAPLVFAFPGQGAQYPGMARPLAADLPGFSAALATVLDEYDPTTAELVGRALLDPGFPADDLAETALAQPALFAVEYAAAMALRELGLHPAAVTGHSLGEITAACVAGVLDLADAARLVTVRGAAMQQCPPGAMLALTCGEQETADLVRASGLALETAAVNSPDHTVVAGPPDLVDAFEAWLGGRVRARRLRSRRAFHTALVDAADGPLREALSGMRLGPPTLPWAVNSGELLLPGASVGAALFTAQARHTVRFGPALRRLGDRFADAVVVEVGPGHALSTLAESGGLTAVPLCGGRPGADDEAVPTALGRLWAVGQPVEIDATCPTGRRVHLPGYAFHGPRHLAAEARPAPVGHNPSAVVPLPVTAPASAATAFATGRDGGIGATPGADRPAGAVEQDVPSLLGRLWSDLLGRDQLSDDADFFALGGDSLSITHLARRLRTELGIRVPIRDLMTRPTLGDHTSMCRALVDSDRAPVAVG</sequence>
<evidence type="ECO:0000256" key="1">
    <source>
        <dbReference type="ARBA" id="ARBA00022450"/>
    </source>
</evidence>
<dbReference type="RefSeq" id="WP_179778485.1">
    <property type="nucleotide sequence ID" value="NZ_JACCHK010000001.1"/>
</dbReference>
<dbReference type="GO" id="GO:0005886">
    <property type="term" value="C:plasma membrane"/>
    <property type="evidence" value="ECO:0007669"/>
    <property type="project" value="TreeGrafter"/>
</dbReference>
<dbReference type="GO" id="GO:0004315">
    <property type="term" value="F:3-oxoacyl-[acyl-carrier-protein] synthase activity"/>
    <property type="evidence" value="ECO:0007669"/>
    <property type="project" value="InterPro"/>
</dbReference>
<dbReference type="PANTHER" id="PTHR43775">
    <property type="entry name" value="FATTY ACID SYNTHASE"/>
    <property type="match status" value="1"/>
</dbReference>
<keyword evidence="3 6" id="KW-0808">Transferase</keyword>
<keyword evidence="7" id="KW-1185">Reference proteome</keyword>
<feature type="domain" description="Carrier" evidence="4">
    <location>
        <begin position="917"/>
        <end position="992"/>
    </location>
</feature>
<dbReference type="GO" id="GO:0004312">
    <property type="term" value="F:fatty acid synthase activity"/>
    <property type="evidence" value="ECO:0007669"/>
    <property type="project" value="TreeGrafter"/>
</dbReference>
<proteinExistence type="predicted"/>
<dbReference type="PROSITE" id="PS00606">
    <property type="entry name" value="KS3_1"/>
    <property type="match status" value="1"/>
</dbReference>
<dbReference type="InterPro" id="IPR020841">
    <property type="entry name" value="PKS_Beta-ketoAc_synthase_dom"/>
</dbReference>
<dbReference type="SMART" id="SM00825">
    <property type="entry name" value="PKS_KS"/>
    <property type="match status" value="1"/>
</dbReference>
<comment type="caution">
    <text evidence="6">The sequence shown here is derived from an EMBL/GenBank/DDBJ whole genome shotgun (WGS) entry which is preliminary data.</text>
</comment>
<dbReference type="Gene3D" id="3.40.366.10">
    <property type="entry name" value="Malonyl-Coenzyme A Acyl Carrier Protein, domain 2"/>
    <property type="match status" value="1"/>
</dbReference>
<reference evidence="6 7" key="1">
    <citation type="submission" date="2020-07" db="EMBL/GenBank/DDBJ databases">
        <title>Sequencing the genomes of 1000 actinobacteria strains.</title>
        <authorList>
            <person name="Klenk H.-P."/>
        </authorList>
    </citation>
    <scope>NUCLEOTIDE SEQUENCE [LARGE SCALE GENOMIC DNA]</scope>
    <source>
        <strain evidence="6 7">DSM 45876</strain>
    </source>
</reference>
<accession>A0A7Y9WW84</accession>
<dbReference type="InterPro" id="IPR050091">
    <property type="entry name" value="PKS_NRPS_Biosynth_Enz"/>
</dbReference>
<dbReference type="GO" id="GO:0005737">
    <property type="term" value="C:cytoplasm"/>
    <property type="evidence" value="ECO:0007669"/>
    <property type="project" value="TreeGrafter"/>
</dbReference>
<dbReference type="AlphaFoldDB" id="A0A7Y9WW84"/>
<dbReference type="PROSITE" id="PS52004">
    <property type="entry name" value="KS3_2"/>
    <property type="match status" value="1"/>
</dbReference>
<dbReference type="Pfam" id="PF00550">
    <property type="entry name" value="PP-binding"/>
    <property type="match status" value="1"/>
</dbReference>
<dbReference type="PANTHER" id="PTHR43775:SF37">
    <property type="entry name" value="SI:DKEY-61P9.11"/>
    <property type="match status" value="1"/>
</dbReference>
<evidence type="ECO:0000313" key="7">
    <source>
        <dbReference type="Proteomes" id="UP000523545"/>
    </source>
</evidence>
<dbReference type="SUPFAM" id="SSF52151">
    <property type="entry name" value="FabD/lysophospholipase-like"/>
    <property type="match status" value="1"/>
</dbReference>
<dbReference type="InterPro" id="IPR001227">
    <property type="entry name" value="Ac_transferase_dom_sf"/>
</dbReference>
<dbReference type="InterPro" id="IPR016035">
    <property type="entry name" value="Acyl_Trfase/lysoPLipase"/>
</dbReference>
<dbReference type="InterPro" id="IPR009081">
    <property type="entry name" value="PP-bd_ACP"/>
</dbReference>
<dbReference type="Pfam" id="PF16197">
    <property type="entry name" value="KAsynt_C_assoc"/>
    <property type="match status" value="1"/>
</dbReference>
<organism evidence="6 7">
    <name type="scientific">Micromonospora jinlongensis</name>
    <dbReference type="NCBI Taxonomy" id="1287877"/>
    <lineage>
        <taxon>Bacteria</taxon>
        <taxon>Bacillati</taxon>
        <taxon>Actinomycetota</taxon>
        <taxon>Actinomycetes</taxon>
        <taxon>Micromonosporales</taxon>
        <taxon>Micromonosporaceae</taxon>
        <taxon>Micromonospora</taxon>
    </lineage>
</organism>
<evidence type="ECO:0000313" key="6">
    <source>
        <dbReference type="EMBL" id="NYH40359.1"/>
    </source>
</evidence>
<dbReference type="InterPro" id="IPR018201">
    <property type="entry name" value="Ketoacyl_synth_AS"/>
</dbReference>
<dbReference type="CDD" id="cd00833">
    <property type="entry name" value="PKS"/>
    <property type="match status" value="1"/>
</dbReference>
<dbReference type="Gene3D" id="1.10.1200.10">
    <property type="entry name" value="ACP-like"/>
    <property type="match status" value="1"/>
</dbReference>
<dbReference type="GO" id="GO:0006633">
    <property type="term" value="P:fatty acid biosynthetic process"/>
    <property type="evidence" value="ECO:0007669"/>
    <property type="project" value="InterPro"/>
</dbReference>
<name>A0A7Y9WW84_9ACTN</name>
<dbReference type="Pfam" id="PF02801">
    <property type="entry name" value="Ketoacyl-synt_C"/>
    <property type="match status" value="1"/>
</dbReference>
<dbReference type="EMBL" id="JACCHK010000001">
    <property type="protein sequence ID" value="NYH40359.1"/>
    <property type="molecule type" value="Genomic_DNA"/>
</dbReference>
<dbReference type="GO" id="GO:0031177">
    <property type="term" value="F:phosphopantetheine binding"/>
    <property type="evidence" value="ECO:0007669"/>
    <property type="project" value="InterPro"/>
</dbReference>